<organism evidence="4 5">
    <name type="scientific">Caulobacter ginsengisoli</name>
    <dbReference type="NCBI Taxonomy" id="400775"/>
    <lineage>
        <taxon>Bacteria</taxon>
        <taxon>Pseudomonadati</taxon>
        <taxon>Pseudomonadota</taxon>
        <taxon>Alphaproteobacteria</taxon>
        <taxon>Caulobacterales</taxon>
        <taxon>Caulobacteraceae</taxon>
        <taxon>Caulobacter</taxon>
    </lineage>
</organism>
<dbReference type="GO" id="GO:0004177">
    <property type="term" value="F:aminopeptidase activity"/>
    <property type="evidence" value="ECO:0007669"/>
    <property type="project" value="UniProtKB-KW"/>
</dbReference>
<evidence type="ECO:0000313" key="4">
    <source>
        <dbReference type="EMBL" id="MDQ0465283.1"/>
    </source>
</evidence>
<dbReference type="InterPro" id="IPR001375">
    <property type="entry name" value="Peptidase_S9_cat"/>
</dbReference>
<comment type="caution">
    <text evidence="4">The sequence shown here is derived from an EMBL/GenBank/DDBJ whole genome shotgun (WGS) entry which is preliminary data.</text>
</comment>
<dbReference type="EMBL" id="JAUSVS010000006">
    <property type="protein sequence ID" value="MDQ0465283.1"/>
    <property type="molecule type" value="Genomic_DNA"/>
</dbReference>
<keyword evidence="4" id="KW-0031">Aminopeptidase</keyword>
<feature type="signal peptide" evidence="2">
    <location>
        <begin position="1"/>
        <end position="20"/>
    </location>
</feature>
<feature type="chain" id="PRO_5046982233" evidence="2">
    <location>
        <begin position="21"/>
        <end position="668"/>
    </location>
</feature>
<dbReference type="InterPro" id="IPR029058">
    <property type="entry name" value="AB_hydrolase_fold"/>
</dbReference>
<evidence type="ECO:0000313" key="5">
    <source>
        <dbReference type="Proteomes" id="UP001228905"/>
    </source>
</evidence>
<dbReference type="Gene3D" id="3.40.50.1820">
    <property type="entry name" value="alpha/beta hydrolase"/>
    <property type="match status" value="1"/>
</dbReference>
<dbReference type="Proteomes" id="UP001228905">
    <property type="component" value="Unassembled WGS sequence"/>
</dbReference>
<reference evidence="4 5" key="1">
    <citation type="submission" date="2023-07" db="EMBL/GenBank/DDBJ databases">
        <title>Genomic Encyclopedia of Type Strains, Phase IV (KMG-IV): sequencing the most valuable type-strain genomes for metagenomic binning, comparative biology and taxonomic classification.</title>
        <authorList>
            <person name="Goeker M."/>
        </authorList>
    </citation>
    <scope>NUCLEOTIDE SEQUENCE [LARGE SCALE GENOMIC DNA]</scope>
    <source>
        <strain evidence="4 5">DSM 18695</strain>
    </source>
</reference>
<dbReference type="SUPFAM" id="SSF53474">
    <property type="entry name" value="alpha/beta-Hydrolases"/>
    <property type="match status" value="1"/>
</dbReference>
<accession>A0ABU0IVW1</accession>
<keyword evidence="5" id="KW-1185">Reference proteome</keyword>
<evidence type="ECO:0000256" key="1">
    <source>
        <dbReference type="ARBA" id="ARBA00022801"/>
    </source>
</evidence>
<evidence type="ECO:0000259" key="3">
    <source>
        <dbReference type="Pfam" id="PF00326"/>
    </source>
</evidence>
<sequence length="668" mass="73817">MATALAAPLASQALAGEAWAADAPGAAAVIPPTLDELLKKPVMLDAALSPDGERVAMLREVREGDKRLAYLRMAKVGDYDNTTQVLLGDFEVEQVEWASNDRLLIWLRFDKGQDGKPTGIPYDGDFIPIPVRRVMAVSPDGKNPVALFGNQKRVLRRDFNLAQVVDVTPDDPDHVIMQIWNYDYDCWALYQVNIHTGEAVVSERGSPTTDGWFLQNGRPVLRYDSNDSGTSVTVSARAPGESDWKVYRKFRRDELKKLENFDVMAATPEPGVLLVASLATMDDAVTVRRFDLRNLTMGEVVAHQPGRDISGVFCDERSGLVASRYLEDRQAYLFTDPKLAAHFKGMNAFFGNECNVRLYDVDQTHNRFITFVSGPRQAGGFHLYDRTARQYAPLGDTRPWLDGRLASMEILKVKARDGLDLTAYLTVPVTPAAGPRPMVVMPHGGPQARDGYDYDLWAQALAAQGWLVLQPNFRGSGGYGKAFAAAGHRRWGDAMQWDVEDCVEAVVKSGRADPGRLAILGASYGGYAALMGVVLKPDLYRCAVSRAGDSDLNQLLTYARRDEGADSLTYKWWVRLVGDPKTDAAMLKAGSPRQRVGEIKAPLLLYHGSDDHIVTPEASRDMAKAMKKAGKPCEYVEVKGEGHNGWAEAEERRFLERAIGFIARNFQA</sequence>
<dbReference type="PANTHER" id="PTHR42776:SF27">
    <property type="entry name" value="DIPEPTIDYL PEPTIDASE FAMILY MEMBER 6"/>
    <property type="match status" value="1"/>
</dbReference>
<feature type="domain" description="Peptidase S9 prolyl oligopeptidase catalytic" evidence="3">
    <location>
        <begin position="457"/>
        <end position="667"/>
    </location>
</feature>
<gene>
    <name evidence="4" type="ORF">QO010_003070</name>
</gene>
<dbReference type="PANTHER" id="PTHR42776">
    <property type="entry name" value="SERINE PEPTIDASE S9 FAMILY MEMBER"/>
    <property type="match status" value="1"/>
</dbReference>
<name>A0ABU0IVW1_9CAUL</name>
<protein>
    <submittedName>
        <fullName evidence="4">Dipeptidyl aminopeptidase/acylaminoacyl peptidase</fullName>
    </submittedName>
</protein>
<evidence type="ECO:0000256" key="2">
    <source>
        <dbReference type="SAM" id="SignalP"/>
    </source>
</evidence>
<keyword evidence="1" id="KW-0378">Hydrolase</keyword>
<dbReference type="Pfam" id="PF00326">
    <property type="entry name" value="Peptidase_S9"/>
    <property type="match status" value="1"/>
</dbReference>
<dbReference type="SUPFAM" id="SSF82171">
    <property type="entry name" value="DPP6 N-terminal domain-like"/>
    <property type="match status" value="1"/>
</dbReference>
<dbReference type="RefSeq" id="WP_307350502.1">
    <property type="nucleotide sequence ID" value="NZ_JAUSVS010000006.1"/>
</dbReference>
<keyword evidence="4" id="KW-0645">Protease</keyword>
<keyword evidence="2" id="KW-0732">Signal</keyword>
<proteinExistence type="predicted"/>